<keyword evidence="10 13" id="KW-0472">Membrane</keyword>
<evidence type="ECO:0000313" key="16">
    <source>
        <dbReference type="EMBL" id="JAA63578.1"/>
    </source>
</evidence>
<evidence type="ECO:0000256" key="7">
    <source>
        <dbReference type="ARBA" id="ARBA00022824"/>
    </source>
</evidence>
<reference evidence="16" key="1">
    <citation type="submission" date="2012-11" db="EMBL/GenBank/DDBJ databases">
        <authorList>
            <person name="Lucero-Rivera Y.E."/>
            <person name="Tovar-Ramirez D."/>
        </authorList>
    </citation>
    <scope>NUCLEOTIDE SEQUENCE</scope>
    <source>
        <tissue evidence="16">Salivary gland</tissue>
    </source>
</reference>
<comment type="similarity">
    <text evidence="3">Belongs to the glycosyltransferase 47 family.</text>
</comment>
<dbReference type="InterPro" id="IPR029044">
    <property type="entry name" value="Nucleotide-diphossugar_trans"/>
</dbReference>
<dbReference type="Pfam" id="PF03016">
    <property type="entry name" value="Exostosin_GT47"/>
    <property type="match status" value="1"/>
</dbReference>
<keyword evidence="4" id="KW-0328">Glycosyltransferase</keyword>
<dbReference type="PANTHER" id="PTHR48261">
    <property type="entry name" value="ACETYLGLUCOSAMINYLTRANSFERASE"/>
    <property type="match status" value="1"/>
</dbReference>
<evidence type="ECO:0000256" key="3">
    <source>
        <dbReference type="ARBA" id="ARBA00010271"/>
    </source>
</evidence>
<dbReference type="GO" id="GO:0016757">
    <property type="term" value="F:glycosyltransferase activity"/>
    <property type="evidence" value="ECO:0007669"/>
    <property type="project" value="UniProtKB-KW"/>
</dbReference>
<feature type="non-terminal residue" evidence="16">
    <location>
        <position position="1"/>
    </location>
</feature>
<keyword evidence="5" id="KW-0808">Transferase</keyword>
<feature type="transmembrane region" description="Helical" evidence="13">
    <location>
        <begin position="91"/>
        <end position="111"/>
    </location>
</feature>
<evidence type="ECO:0000256" key="9">
    <source>
        <dbReference type="ARBA" id="ARBA00022989"/>
    </source>
</evidence>
<keyword evidence="9 13" id="KW-1133">Transmembrane helix</keyword>
<feature type="domain" description="Glycosyl transferase 64" evidence="15">
    <location>
        <begin position="561"/>
        <end position="812"/>
    </location>
</feature>
<comment type="pathway">
    <text evidence="2">Protein modification; protein glycosylation.</text>
</comment>
<name>L7MJY8_RHIPC</name>
<keyword evidence="11" id="KW-1015">Disulfide bond</keyword>
<dbReference type="AlphaFoldDB" id="L7MJY8"/>
<evidence type="ECO:0000256" key="10">
    <source>
        <dbReference type="ARBA" id="ARBA00023136"/>
    </source>
</evidence>
<dbReference type="InterPro" id="IPR040911">
    <property type="entry name" value="Exostosin_GT47"/>
</dbReference>
<proteinExistence type="evidence at transcript level"/>
<evidence type="ECO:0000259" key="15">
    <source>
        <dbReference type="Pfam" id="PF09258"/>
    </source>
</evidence>
<evidence type="ECO:0000256" key="12">
    <source>
        <dbReference type="ARBA" id="ARBA00023180"/>
    </source>
</evidence>
<evidence type="ECO:0000256" key="13">
    <source>
        <dbReference type="SAM" id="Phobius"/>
    </source>
</evidence>
<dbReference type="InterPro" id="IPR004263">
    <property type="entry name" value="Exostosin"/>
</dbReference>
<dbReference type="GO" id="GO:0005789">
    <property type="term" value="C:endoplasmic reticulum membrane"/>
    <property type="evidence" value="ECO:0007669"/>
    <property type="project" value="UniProtKB-SubCell"/>
</dbReference>
<keyword evidence="12" id="KW-0325">Glycoprotein</keyword>
<keyword evidence="8" id="KW-0735">Signal-anchor</keyword>
<evidence type="ECO:0000256" key="8">
    <source>
        <dbReference type="ARBA" id="ARBA00022968"/>
    </source>
</evidence>
<sequence>RRASKTSRTSRAGVVVCARQHRSLCEVQRRQDGCVVSDGVVSDFLEPMWVAADNWDAVSRGRLRYWGAALAIRDAGGPPRCSRLMQAKKRYLLLFLAACASALLVFGYQHLVLSTHGRRDRYGSGSLRPYADGGGDVEDLSVSRRRLREALRSGVGGTESTASTAPDARRCRMHSCFDFSRCRGRDFKVYVYPSESDAPPASPVYQRILRVIRQSSYATADASEACVFVPAVDTVDRDPLSPDYARTARLTDSPLWNGGQNHLIFNLFSGTWPDYSEELGLDIGLAMLAKSSIPESAFRPGFDIALPLFPKAHPERGGKPAIQSAGPVDKGYLLVFKGKRYVYGIGSDTRNALHHLNNGRDVLLLTTCRHGKQWMERRDERCEADNRLYDRYDYGSLMENATFCLVPRGRRLGSFRFLESLQAGCVPVLLANGWELPFGESLRWEGAALRADERLLLQVPDTLRSMPRRRVHAMRQRSQLLWETYFSSVDKIVLTVLQILRERVRSWESHHGVVWNSHPGALLTLRQFADTLRPLPFHRHRSTGVVAGEQQQQQHRCGGRYTAVVYSAMPSMQPLQRLLKSLLHSTCLDRVLVVWGGESPAPVVAKLLQGVGFSPATSRVPVHVVVPPQRSISARFAPHPLITTDAVLALDEDVMLTAEEMDFGFRVWQSFPERIVGYPARSHYWDDAKSAWGYSSKWTNEYSMVLTGAAFYHRYYHEMYTSWLPESLRQTVDAAHNCEDILMNFLVSQVTRLPPIKVTQRKQYRDTGQGYPSPWNDPDHFVQRQACINAFATYWGHMPLVRSSLRLDPVLFRDPVSNLRKRYRRIDRVVGAGRS</sequence>
<protein>
    <submittedName>
        <fullName evidence="16">Putative tout-velu</fullName>
    </submittedName>
</protein>
<evidence type="ECO:0000256" key="1">
    <source>
        <dbReference type="ARBA" id="ARBA00004648"/>
    </source>
</evidence>
<keyword evidence="6 13" id="KW-0812">Transmembrane</keyword>
<comment type="subcellular location">
    <subcellularLocation>
        <location evidence="1">Endoplasmic reticulum membrane</location>
        <topology evidence="1">Single-pass type II membrane protein</topology>
    </subcellularLocation>
</comment>
<evidence type="ECO:0000256" key="4">
    <source>
        <dbReference type="ARBA" id="ARBA00022676"/>
    </source>
</evidence>
<dbReference type="PANTHER" id="PTHR48261:SF3">
    <property type="entry name" value="EXOSTOSIN GLYCOSYLTRANSFERASE 1"/>
    <property type="match status" value="1"/>
</dbReference>
<accession>L7MJY8</accession>
<reference evidence="16" key="2">
    <citation type="journal article" date="2015" name="J. Proteomics">
        <title>Sexual differences in the sialomes of the zebra tick, Rhipicephalus pulchellus.</title>
        <authorList>
            <person name="Tan A.W."/>
            <person name="Francischetti I.M."/>
            <person name="Slovak M."/>
            <person name="Kini R.M."/>
            <person name="Ribeiro J.M."/>
        </authorList>
    </citation>
    <scope>NUCLEOTIDE SEQUENCE</scope>
    <source>
        <tissue evidence="16">Salivary gland</tissue>
    </source>
</reference>
<dbReference type="SUPFAM" id="SSF53448">
    <property type="entry name" value="Nucleotide-diphospho-sugar transferases"/>
    <property type="match status" value="1"/>
</dbReference>
<dbReference type="EMBL" id="GACK01001456">
    <property type="protein sequence ID" value="JAA63578.1"/>
    <property type="molecule type" value="mRNA"/>
</dbReference>
<evidence type="ECO:0000259" key="14">
    <source>
        <dbReference type="Pfam" id="PF03016"/>
    </source>
</evidence>
<evidence type="ECO:0000256" key="5">
    <source>
        <dbReference type="ARBA" id="ARBA00022679"/>
    </source>
</evidence>
<feature type="domain" description="Exostosin GT47" evidence="14">
    <location>
        <begin position="185"/>
        <end position="466"/>
    </location>
</feature>
<dbReference type="Gene3D" id="3.90.550.10">
    <property type="entry name" value="Spore Coat Polysaccharide Biosynthesis Protein SpsA, Chain A"/>
    <property type="match status" value="1"/>
</dbReference>
<evidence type="ECO:0000256" key="2">
    <source>
        <dbReference type="ARBA" id="ARBA00004922"/>
    </source>
</evidence>
<evidence type="ECO:0000256" key="11">
    <source>
        <dbReference type="ARBA" id="ARBA00023157"/>
    </source>
</evidence>
<dbReference type="Pfam" id="PF09258">
    <property type="entry name" value="Glyco_transf_64"/>
    <property type="match status" value="1"/>
</dbReference>
<keyword evidence="7" id="KW-0256">Endoplasmic reticulum</keyword>
<evidence type="ECO:0000256" key="6">
    <source>
        <dbReference type="ARBA" id="ARBA00022692"/>
    </source>
</evidence>
<dbReference type="InterPro" id="IPR015338">
    <property type="entry name" value="GT64_dom"/>
</dbReference>
<dbReference type="GO" id="GO:0015012">
    <property type="term" value="P:heparan sulfate proteoglycan biosynthetic process"/>
    <property type="evidence" value="ECO:0007669"/>
    <property type="project" value="UniProtKB-ARBA"/>
</dbReference>
<organism evidence="16">
    <name type="scientific">Rhipicephalus pulchellus</name>
    <name type="common">Yellow backed tick</name>
    <name type="synonym">Dermacentor pulchellus</name>
    <dbReference type="NCBI Taxonomy" id="72859"/>
    <lineage>
        <taxon>Eukaryota</taxon>
        <taxon>Metazoa</taxon>
        <taxon>Ecdysozoa</taxon>
        <taxon>Arthropoda</taxon>
        <taxon>Chelicerata</taxon>
        <taxon>Arachnida</taxon>
        <taxon>Acari</taxon>
        <taxon>Parasitiformes</taxon>
        <taxon>Ixodida</taxon>
        <taxon>Ixodoidea</taxon>
        <taxon>Ixodidae</taxon>
        <taxon>Rhipicephalinae</taxon>
        <taxon>Rhipicephalus</taxon>
        <taxon>Rhipicephalus</taxon>
    </lineage>
</organism>